<organism evidence="8 9">
    <name type="scientific">Rhizobium straminoryzae</name>
    <dbReference type="NCBI Taxonomy" id="1387186"/>
    <lineage>
        <taxon>Bacteria</taxon>
        <taxon>Pseudomonadati</taxon>
        <taxon>Pseudomonadota</taxon>
        <taxon>Alphaproteobacteria</taxon>
        <taxon>Hyphomicrobiales</taxon>
        <taxon>Rhizobiaceae</taxon>
        <taxon>Rhizobium/Agrobacterium group</taxon>
        <taxon>Rhizobium</taxon>
    </lineage>
</organism>
<evidence type="ECO:0000256" key="6">
    <source>
        <dbReference type="ARBA" id="ARBA00023136"/>
    </source>
</evidence>
<reference evidence="8 9" key="1">
    <citation type="submission" date="2019-07" db="EMBL/GenBank/DDBJ databases">
        <title>Ln-dependent methylotrophs.</title>
        <authorList>
            <person name="Tani A."/>
        </authorList>
    </citation>
    <scope>NUCLEOTIDE SEQUENCE [LARGE SCALE GENOMIC DNA]</scope>
    <source>
        <strain evidence="8 9">SM12</strain>
    </source>
</reference>
<keyword evidence="4 7" id="KW-0812">Transmembrane</keyword>
<comment type="similarity">
    <text evidence="2">Belongs to the DoxX family.</text>
</comment>
<name>A0A549SQ26_9HYPH</name>
<keyword evidence="5 7" id="KW-1133">Transmembrane helix</keyword>
<keyword evidence="3" id="KW-1003">Cell membrane</keyword>
<dbReference type="GO" id="GO:0005886">
    <property type="term" value="C:plasma membrane"/>
    <property type="evidence" value="ECO:0007669"/>
    <property type="project" value="UniProtKB-SubCell"/>
</dbReference>
<sequence length="132" mass="14087">MSLSERFDAFQPYALAALRIISGLTFLAHGTMKLFAFPGPQPGAGDTLSTLFLIGALIELIGGALVAIGFLTRPAAFIMSGQMAVAYFMFHFPKSFFPSLNGGDAAVLYCFIFLFFVFAGAGALSVDNREKA</sequence>
<evidence type="ECO:0000256" key="5">
    <source>
        <dbReference type="ARBA" id="ARBA00022989"/>
    </source>
</evidence>
<dbReference type="AlphaFoldDB" id="A0A549SQ26"/>
<evidence type="ECO:0000256" key="3">
    <source>
        <dbReference type="ARBA" id="ARBA00022475"/>
    </source>
</evidence>
<accession>A0A549SQ26</accession>
<dbReference type="RefSeq" id="WP_143127819.1">
    <property type="nucleotide sequence ID" value="NZ_VJMG01000090.1"/>
</dbReference>
<keyword evidence="9" id="KW-1185">Reference proteome</keyword>
<keyword evidence="6 7" id="KW-0472">Membrane</keyword>
<evidence type="ECO:0000256" key="7">
    <source>
        <dbReference type="SAM" id="Phobius"/>
    </source>
</evidence>
<proteinExistence type="inferred from homology"/>
<dbReference type="EMBL" id="VJMG01000090">
    <property type="protein sequence ID" value="TRL31726.1"/>
    <property type="molecule type" value="Genomic_DNA"/>
</dbReference>
<evidence type="ECO:0000256" key="2">
    <source>
        <dbReference type="ARBA" id="ARBA00006679"/>
    </source>
</evidence>
<evidence type="ECO:0000256" key="1">
    <source>
        <dbReference type="ARBA" id="ARBA00004651"/>
    </source>
</evidence>
<dbReference type="InterPro" id="IPR051907">
    <property type="entry name" value="DoxX-like_oxidoreductase"/>
</dbReference>
<evidence type="ECO:0000256" key="4">
    <source>
        <dbReference type="ARBA" id="ARBA00022692"/>
    </source>
</evidence>
<evidence type="ECO:0000313" key="9">
    <source>
        <dbReference type="Proteomes" id="UP000316801"/>
    </source>
</evidence>
<feature type="transmembrane region" description="Helical" evidence="7">
    <location>
        <begin position="105"/>
        <end position="126"/>
    </location>
</feature>
<gene>
    <name evidence="8" type="ORF">FNA46_24270</name>
</gene>
<dbReference type="PANTHER" id="PTHR33452:SF4">
    <property type="entry name" value="BLL4328 PROTEIN"/>
    <property type="match status" value="1"/>
</dbReference>
<comment type="caution">
    <text evidence="8">The sequence shown here is derived from an EMBL/GenBank/DDBJ whole genome shotgun (WGS) entry which is preliminary data.</text>
</comment>
<dbReference type="Pfam" id="PF07681">
    <property type="entry name" value="DoxX"/>
    <property type="match status" value="1"/>
</dbReference>
<feature type="transmembrane region" description="Helical" evidence="7">
    <location>
        <begin position="48"/>
        <end position="68"/>
    </location>
</feature>
<feature type="transmembrane region" description="Helical" evidence="7">
    <location>
        <begin position="12"/>
        <end position="36"/>
    </location>
</feature>
<evidence type="ECO:0000313" key="8">
    <source>
        <dbReference type="EMBL" id="TRL31726.1"/>
    </source>
</evidence>
<dbReference type="InterPro" id="IPR032808">
    <property type="entry name" value="DoxX"/>
</dbReference>
<dbReference type="Proteomes" id="UP000316801">
    <property type="component" value="Unassembled WGS sequence"/>
</dbReference>
<protein>
    <submittedName>
        <fullName evidence="8">DoxX family protein</fullName>
    </submittedName>
</protein>
<comment type="subcellular location">
    <subcellularLocation>
        <location evidence="1">Cell membrane</location>
        <topology evidence="1">Multi-pass membrane protein</topology>
    </subcellularLocation>
</comment>
<dbReference type="PANTHER" id="PTHR33452">
    <property type="entry name" value="OXIDOREDUCTASE CATD-RELATED"/>
    <property type="match status" value="1"/>
</dbReference>